<comment type="function">
    <text evidence="9 10">Fluoride-specific ion channel. Important for reducing fluoride concentration in the cell, thus reducing its toxicity.</text>
</comment>
<keyword evidence="10" id="KW-0479">Metal-binding</keyword>
<evidence type="ECO:0000256" key="6">
    <source>
        <dbReference type="ARBA" id="ARBA00023303"/>
    </source>
</evidence>
<proteinExistence type="inferred from homology"/>
<dbReference type="PROSITE" id="PS51257">
    <property type="entry name" value="PROKAR_LIPOPROTEIN"/>
    <property type="match status" value="1"/>
</dbReference>
<dbReference type="GO" id="GO:0005886">
    <property type="term" value="C:plasma membrane"/>
    <property type="evidence" value="ECO:0007669"/>
    <property type="project" value="UniProtKB-SubCell"/>
</dbReference>
<keyword evidence="5 10" id="KW-0472">Membrane</keyword>
<dbReference type="GO" id="GO:0046872">
    <property type="term" value="F:metal ion binding"/>
    <property type="evidence" value="ECO:0007669"/>
    <property type="project" value="UniProtKB-KW"/>
</dbReference>
<dbReference type="GO" id="GO:0062054">
    <property type="term" value="F:fluoride channel activity"/>
    <property type="evidence" value="ECO:0007669"/>
    <property type="project" value="UniProtKB-UniRule"/>
</dbReference>
<feature type="transmembrane region" description="Helical" evidence="10">
    <location>
        <begin position="93"/>
        <end position="114"/>
    </location>
</feature>
<evidence type="ECO:0000256" key="7">
    <source>
        <dbReference type="ARBA" id="ARBA00035120"/>
    </source>
</evidence>
<keyword evidence="12" id="KW-1185">Reference proteome</keyword>
<gene>
    <name evidence="10" type="primary">fluC</name>
    <name evidence="10" type="synonym">crcB</name>
    <name evidence="11" type="ORF">H9L19_01640</name>
</gene>
<evidence type="ECO:0000313" key="11">
    <source>
        <dbReference type="EMBL" id="QNN75605.1"/>
    </source>
</evidence>
<keyword evidence="10" id="KW-0406">Ion transport</keyword>
<evidence type="ECO:0000256" key="9">
    <source>
        <dbReference type="ARBA" id="ARBA00049940"/>
    </source>
</evidence>
<protein>
    <recommendedName>
        <fullName evidence="10">Fluoride-specific ion channel FluC</fullName>
    </recommendedName>
</protein>
<name>A0A7G9T680_9LACO</name>
<feature type="transmembrane region" description="Helical" evidence="10">
    <location>
        <begin position="62"/>
        <end position="81"/>
    </location>
</feature>
<dbReference type="RefSeq" id="WP_187529437.1">
    <property type="nucleotide sequence ID" value="NZ_CP060724.1"/>
</dbReference>
<keyword evidence="6 10" id="KW-0407">Ion channel</keyword>
<dbReference type="GO" id="GO:0140114">
    <property type="term" value="P:cellular detoxification of fluoride"/>
    <property type="evidence" value="ECO:0007669"/>
    <property type="project" value="UniProtKB-UniRule"/>
</dbReference>
<reference evidence="11 12" key="1">
    <citation type="submission" date="2020-08" db="EMBL/GenBank/DDBJ databases">
        <title>Genome sequence of Weissella diestrammenae KACC 16890T.</title>
        <authorList>
            <person name="Hyun D.-W."/>
            <person name="Bae J.-W."/>
        </authorList>
    </citation>
    <scope>NUCLEOTIDE SEQUENCE [LARGE SCALE GENOMIC DNA]</scope>
    <source>
        <strain evidence="11 12">KACC 16890</strain>
    </source>
</reference>
<accession>A0A7G9T680</accession>
<feature type="transmembrane region" description="Helical" evidence="10">
    <location>
        <begin position="34"/>
        <end position="56"/>
    </location>
</feature>
<evidence type="ECO:0000256" key="5">
    <source>
        <dbReference type="ARBA" id="ARBA00023136"/>
    </source>
</evidence>
<evidence type="ECO:0000256" key="8">
    <source>
        <dbReference type="ARBA" id="ARBA00035585"/>
    </source>
</evidence>
<feature type="binding site" evidence="10">
    <location>
        <position position="76"/>
    </location>
    <ligand>
        <name>Na(+)</name>
        <dbReference type="ChEBI" id="CHEBI:29101"/>
        <note>structural</note>
    </ligand>
</feature>
<dbReference type="KEGG" id="wdi:H9L19_01640"/>
<evidence type="ECO:0000313" key="12">
    <source>
        <dbReference type="Proteomes" id="UP000515800"/>
    </source>
</evidence>
<comment type="subcellular location">
    <subcellularLocation>
        <location evidence="1 10">Cell membrane</location>
        <topology evidence="1 10">Multi-pass membrane protein</topology>
    </subcellularLocation>
</comment>
<keyword evidence="10" id="KW-0915">Sodium</keyword>
<dbReference type="Pfam" id="PF02537">
    <property type="entry name" value="CRCB"/>
    <property type="match status" value="1"/>
</dbReference>
<evidence type="ECO:0000256" key="2">
    <source>
        <dbReference type="ARBA" id="ARBA00022475"/>
    </source>
</evidence>
<feature type="binding site" evidence="10">
    <location>
        <position position="79"/>
    </location>
    <ligand>
        <name>Na(+)</name>
        <dbReference type="ChEBI" id="CHEBI:29101"/>
        <note>structural</note>
    </ligand>
</feature>
<keyword evidence="10" id="KW-0813">Transport</keyword>
<organism evidence="11 12">
    <name type="scientific">Weissella diestrammenae</name>
    <dbReference type="NCBI Taxonomy" id="1162633"/>
    <lineage>
        <taxon>Bacteria</taxon>
        <taxon>Bacillati</taxon>
        <taxon>Bacillota</taxon>
        <taxon>Bacilli</taxon>
        <taxon>Lactobacillales</taxon>
        <taxon>Lactobacillaceae</taxon>
        <taxon>Weissella</taxon>
    </lineage>
</organism>
<evidence type="ECO:0000256" key="3">
    <source>
        <dbReference type="ARBA" id="ARBA00022692"/>
    </source>
</evidence>
<dbReference type="Proteomes" id="UP000515800">
    <property type="component" value="Chromosome"/>
</dbReference>
<keyword evidence="2 10" id="KW-1003">Cell membrane</keyword>
<evidence type="ECO:0000256" key="1">
    <source>
        <dbReference type="ARBA" id="ARBA00004651"/>
    </source>
</evidence>
<comment type="catalytic activity">
    <reaction evidence="8">
        <text>fluoride(in) = fluoride(out)</text>
        <dbReference type="Rhea" id="RHEA:76159"/>
        <dbReference type="ChEBI" id="CHEBI:17051"/>
    </reaction>
    <physiologicalReaction direction="left-to-right" evidence="8">
        <dbReference type="Rhea" id="RHEA:76160"/>
    </physiologicalReaction>
</comment>
<keyword evidence="4 10" id="KW-1133">Transmembrane helix</keyword>
<comment type="activity regulation">
    <text evidence="10">Na(+) is not transported, but it plays an essential structural role and its presence is essential for fluoride channel function.</text>
</comment>
<sequence length="125" mass="13664">MNWQIIKRGMVVGIGGFIGGGCRQAIELLFAQQFPVGTIIINLSGTFLSVLLVTILSKYWHVAQWVADFLLVGVLGAYTTYSTAMLDIVKVPLMIAIAYWLISVIGGVTMVYLARWAVRDKGGVK</sequence>
<dbReference type="EMBL" id="CP060724">
    <property type="protein sequence ID" value="QNN75605.1"/>
    <property type="molecule type" value="Genomic_DNA"/>
</dbReference>
<comment type="similarity">
    <text evidence="7 10">Belongs to the fluoride channel Fluc/FEX (TC 1.A.43) family.</text>
</comment>
<dbReference type="InterPro" id="IPR003691">
    <property type="entry name" value="FluC"/>
</dbReference>
<keyword evidence="3 10" id="KW-0812">Transmembrane</keyword>
<evidence type="ECO:0000256" key="10">
    <source>
        <dbReference type="HAMAP-Rule" id="MF_00454"/>
    </source>
</evidence>
<evidence type="ECO:0000256" key="4">
    <source>
        <dbReference type="ARBA" id="ARBA00022989"/>
    </source>
</evidence>
<dbReference type="AlphaFoldDB" id="A0A7G9T680"/>
<dbReference type="HAMAP" id="MF_00454">
    <property type="entry name" value="FluC"/>
    <property type="match status" value="1"/>
</dbReference>